<sequence>MRARSVPRYPGLFASRRARRFVADVPLGAPARAGDGSRSQESSTNGPIPEAHPLERTEGAQGGTLDVVPAFSAPPAAIMAIGESRPTWDEREKGARGQPPLAASSLALHTDRAALDVRESAQGSVVQRQAAILTKTLCVPHLLVGGSAMSDSKKENSAPKELDVMMKELRNAIDDLSTRLDDMATATPASYNCSCGGCGGCGCGGCGGCRCGGCRCGGCRCGGCGRCRCS</sequence>
<evidence type="ECO:0000256" key="1">
    <source>
        <dbReference type="SAM" id="MobiDB-lite"/>
    </source>
</evidence>
<evidence type="ECO:0000313" key="3">
    <source>
        <dbReference type="Proteomes" id="UP000002139"/>
    </source>
</evidence>
<dbReference type="Proteomes" id="UP000002139">
    <property type="component" value="Chromosome"/>
</dbReference>
<feature type="region of interest" description="Disordered" evidence="1">
    <location>
        <begin position="28"/>
        <end position="56"/>
    </location>
</feature>
<dbReference type="KEGG" id="scl:sce6020"/>
<reference evidence="2 3" key="1">
    <citation type="journal article" date="2007" name="Nat. Biotechnol.">
        <title>Complete genome sequence of the myxobacterium Sorangium cellulosum.</title>
        <authorList>
            <person name="Schneiker S."/>
            <person name="Perlova O."/>
            <person name="Kaiser O."/>
            <person name="Gerth K."/>
            <person name="Alici A."/>
            <person name="Altmeyer M.O."/>
            <person name="Bartels D."/>
            <person name="Bekel T."/>
            <person name="Beyer S."/>
            <person name="Bode E."/>
            <person name="Bode H.B."/>
            <person name="Bolten C.J."/>
            <person name="Choudhuri J.V."/>
            <person name="Doss S."/>
            <person name="Elnakady Y.A."/>
            <person name="Frank B."/>
            <person name="Gaigalat L."/>
            <person name="Goesmann A."/>
            <person name="Groeger C."/>
            <person name="Gross F."/>
            <person name="Jelsbak L."/>
            <person name="Jelsbak L."/>
            <person name="Kalinowski J."/>
            <person name="Kegler C."/>
            <person name="Knauber T."/>
            <person name="Konietzny S."/>
            <person name="Kopp M."/>
            <person name="Krause L."/>
            <person name="Krug D."/>
            <person name="Linke B."/>
            <person name="Mahmud T."/>
            <person name="Martinez-Arias R."/>
            <person name="McHardy A.C."/>
            <person name="Merai M."/>
            <person name="Meyer F."/>
            <person name="Mormann S."/>
            <person name="Munoz-Dorado J."/>
            <person name="Perez J."/>
            <person name="Pradella S."/>
            <person name="Rachid S."/>
            <person name="Raddatz G."/>
            <person name="Rosenau F."/>
            <person name="Rueckert C."/>
            <person name="Sasse F."/>
            <person name="Scharfe M."/>
            <person name="Schuster S.C."/>
            <person name="Suen G."/>
            <person name="Treuner-Lange A."/>
            <person name="Velicer G.J."/>
            <person name="Vorholter F.-J."/>
            <person name="Weissman K.J."/>
            <person name="Welch R.D."/>
            <person name="Wenzel S.C."/>
            <person name="Whitworth D.E."/>
            <person name="Wilhelm S."/>
            <person name="Wittmann C."/>
            <person name="Bloecker H."/>
            <person name="Puehler A."/>
            <person name="Mueller R."/>
        </authorList>
    </citation>
    <scope>NUCLEOTIDE SEQUENCE [LARGE SCALE GENOMIC DNA]</scope>
    <source>
        <strain evidence="3">So ce56</strain>
    </source>
</reference>
<name>A9GCG3_SORC5</name>
<evidence type="ECO:0000313" key="2">
    <source>
        <dbReference type="EMBL" id="CAN96184.1"/>
    </source>
</evidence>
<dbReference type="EMBL" id="AM746676">
    <property type="protein sequence ID" value="CAN96184.1"/>
    <property type="molecule type" value="Genomic_DNA"/>
</dbReference>
<dbReference type="HOGENOM" id="CLU_1204156_0_0_7"/>
<gene>
    <name evidence="2" type="ordered locus">sce6020</name>
</gene>
<feature type="compositionally biased region" description="Polar residues" evidence="1">
    <location>
        <begin position="37"/>
        <end position="46"/>
    </location>
</feature>
<keyword evidence="3" id="KW-1185">Reference proteome</keyword>
<proteinExistence type="predicted"/>
<dbReference type="AlphaFoldDB" id="A9GCG3"/>
<organism evidence="2 3">
    <name type="scientific">Sorangium cellulosum (strain So ce56)</name>
    <name type="common">Polyangium cellulosum (strain So ce56)</name>
    <dbReference type="NCBI Taxonomy" id="448385"/>
    <lineage>
        <taxon>Bacteria</taxon>
        <taxon>Pseudomonadati</taxon>
        <taxon>Myxococcota</taxon>
        <taxon>Polyangia</taxon>
        <taxon>Polyangiales</taxon>
        <taxon>Polyangiaceae</taxon>
        <taxon>Sorangium</taxon>
    </lineage>
</organism>
<protein>
    <submittedName>
        <fullName evidence="2">Uncharacterized protein</fullName>
    </submittedName>
</protein>
<accession>A9GCG3</accession>